<dbReference type="AlphaFoldDB" id="A0A2T9YXP6"/>
<organism evidence="8 9">
    <name type="scientific">Smittium simulii</name>
    <dbReference type="NCBI Taxonomy" id="133385"/>
    <lineage>
        <taxon>Eukaryota</taxon>
        <taxon>Fungi</taxon>
        <taxon>Fungi incertae sedis</taxon>
        <taxon>Zoopagomycota</taxon>
        <taxon>Kickxellomycotina</taxon>
        <taxon>Harpellomycetes</taxon>
        <taxon>Harpellales</taxon>
        <taxon>Legeriomycetaceae</taxon>
        <taxon>Smittium</taxon>
    </lineage>
</organism>
<gene>
    <name evidence="8" type="ORF">BB561_000770</name>
</gene>
<evidence type="ECO:0000256" key="6">
    <source>
        <dbReference type="ARBA" id="ARBA00048539"/>
    </source>
</evidence>
<dbReference type="CDD" id="cd01992">
    <property type="entry name" value="TilS_N"/>
    <property type="match status" value="1"/>
</dbReference>
<keyword evidence="3" id="KW-0819">tRNA processing</keyword>
<protein>
    <recommendedName>
        <fullName evidence="1">tRNA(Ile)-lysidine synthetase</fullName>
        <ecNumber evidence="1">6.3.4.19</ecNumber>
    </recommendedName>
</protein>
<accession>A0A2T9YXP6</accession>
<evidence type="ECO:0000256" key="2">
    <source>
        <dbReference type="ARBA" id="ARBA00022598"/>
    </source>
</evidence>
<evidence type="ECO:0000313" key="9">
    <source>
        <dbReference type="Proteomes" id="UP000245383"/>
    </source>
</evidence>
<evidence type="ECO:0000313" key="8">
    <source>
        <dbReference type="EMBL" id="PVU97066.1"/>
    </source>
</evidence>
<keyword evidence="5" id="KW-0067">ATP-binding</keyword>
<comment type="catalytic activity">
    <reaction evidence="6">
        <text>cytidine(34) in tRNA(Ile2) + L-lysine + ATP = lysidine(34) in tRNA(Ile2) + AMP + diphosphate + H(+)</text>
        <dbReference type="Rhea" id="RHEA:43744"/>
        <dbReference type="Rhea" id="RHEA-COMP:10625"/>
        <dbReference type="Rhea" id="RHEA-COMP:10670"/>
        <dbReference type="ChEBI" id="CHEBI:15378"/>
        <dbReference type="ChEBI" id="CHEBI:30616"/>
        <dbReference type="ChEBI" id="CHEBI:32551"/>
        <dbReference type="ChEBI" id="CHEBI:33019"/>
        <dbReference type="ChEBI" id="CHEBI:82748"/>
        <dbReference type="ChEBI" id="CHEBI:83665"/>
        <dbReference type="ChEBI" id="CHEBI:456215"/>
        <dbReference type="EC" id="6.3.4.19"/>
    </reaction>
</comment>
<reference evidence="8 9" key="1">
    <citation type="journal article" date="2018" name="MBio">
        <title>Comparative Genomics Reveals the Core Gene Toolbox for the Fungus-Insect Symbiosis.</title>
        <authorList>
            <person name="Wang Y."/>
            <person name="Stata M."/>
            <person name="Wang W."/>
            <person name="Stajich J.E."/>
            <person name="White M.M."/>
            <person name="Moncalvo J.M."/>
        </authorList>
    </citation>
    <scope>NUCLEOTIDE SEQUENCE [LARGE SCALE GENOMIC DNA]</scope>
    <source>
        <strain evidence="8 9">SWE-8-4</strain>
    </source>
</reference>
<feature type="domain" description="tRNA(Ile)-lysidine/2-thiocytidine synthase N-terminal" evidence="7">
    <location>
        <begin position="134"/>
        <end position="253"/>
    </location>
</feature>
<dbReference type="HAMAP" id="MF_01161">
    <property type="entry name" value="tRNA_Ile_lys_synt"/>
    <property type="match status" value="1"/>
</dbReference>
<dbReference type="InterPro" id="IPR012795">
    <property type="entry name" value="tRNA_Ile_lys_synt_N"/>
</dbReference>
<dbReference type="Pfam" id="PF01171">
    <property type="entry name" value="ATP_bind_3"/>
    <property type="match status" value="1"/>
</dbReference>
<dbReference type="NCBIfam" id="TIGR02432">
    <property type="entry name" value="lysidine_TilS_N"/>
    <property type="match status" value="1"/>
</dbReference>
<sequence>MSIIHSNVAVLSKFNSILKLYDTPKLKYGLAISGGIDSMALAYLSKNSTISERCIPIIIDHSLRKESFYDAEKACEFLRILGYFPQIIKLKWAHDFIECSVNIFDKERLVVENTLDSLRNSYKYTYYSSFKKPPVGPKLEEVARAERYKAIESLCKKQAISYLMTGHHRNDLCETFLMRLSRQSGLFGLSGTRVLDEYPIISSSFSKSLKVFRPLLFDFTKEDLLKICTGNNLNWVEDPSNTNTIFKRNSIRKTISDTEATDNFYGRALYSVNITPVVSLLQNQQKIIEKTVNSILSNIANFNYITGECTWDNSEYISLSSLFNSDTLLHLCLSKTIKWVSCSIYPPELKDIKKIAGYIKSSYASSSSNISVSGILLYKPTKKDNFWVFSKHIPSSAILNTLDHIGSLPGKEILWNDTTFISVDKKSPYINIKYSVISIARALYCHSVYRINFFDSPNQNITFDINNPCFINKITLNQKELIKFYKIQAQSKLFQQSQIIKDSSLLYQPIIISYTTCSNNRLCNFVHSFIPFLQLSMGDASKVQISFKRKF</sequence>
<dbReference type="STRING" id="133385.A0A2T9YXP6"/>
<dbReference type="EMBL" id="MBFR01000019">
    <property type="protein sequence ID" value="PVU97066.1"/>
    <property type="molecule type" value="Genomic_DNA"/>
</dbReference>
<keyword evidence="2" id="KW-0436">Ligase</keyword>
<dbReference type="OrthoDB" id="434144at2759"/>
<dbReference type="PANTHER" id="PTHR43033:SF1">
    <property type="entry name" value="TRNA(ILE)-LYSIDINE SYNTHASE-RELATED"/>
    <property type="match status" value="1"/>
</dbReference>
<dbReference type="GO" id="GO:0005524">
    <property type="term" value="F:ATP binding"/>
    <property type="evidence" value="ECO:0007669"/>
    <property type="project" value="UniProtKB-KW"/>
</dbReference>
<evidence type="ECO:0000259" key="7">
    <source>
        <dbReference type="Pfam" id="PF01171"/>
    </source>
</evidence>
<evidence type="ECO:0000256" key="5">
    <source>
        <dbReference type="ARBA" id="ARBA00022840"/>
    </source>
</evidence>
<dbReference type="Proteomes" id="UP000245383">
    <property type="component" value="Unassembled WGS sequence"/>
</dbReference>
<dbReference type="InterPro" id="IPR014729">
    <property type="entry name" value="Rossmann-like_a/b/a_fold"/>
</dbReference>
<dbReference type="GO" id="GO:0032267">
    <property type="term" value="F:tRNA(Ile)-lysidine synthase activity"/>
    <property type="evidence" value="ECO:0007669"/>
    <property type="project" value="UniProtKB-EC"/>
</dbReference>
<dbReference type="Gene3D" id="3.40.50.620">
    <property type="entry name" value="HUPs"/>
    <property type="match status" value="1"/>
</dbReference>
<dbReference type="InterPro" id="IPR012094">
    <property type="entry name" value="tRNA_Ile_lys_synt"/>
</dbReference>
<dbReference type="PANTHER" id="PTHR43033">
    <property type="entry name" value="TRNA(ILE)-LYSIDINE SYNTHASE-RELATED"/>
    <property type="match status" value="1"/>
</dbReference>
<evidence type="ECO:0000256" key="3">
    <source>
        <dbReference type="ARBA" id="ARBA00022694"/>
    </source>
</evidence>
<comment type="caution">
    <text evidence="8">The sequence shown here is derived from an EMBL/GenBank/DDBJ whole genome shotgun (WGS) entry which is preliminary data.</text>
</comment>
<evidence type="ECO:0000256" key="4">
    <source>
        <dbReference type="ARBA" id="ARBA00022741"/>
    </source>
</evidence>
<dbReference type="GO" id="GO:0008033">
    <property type="term" value="P:tRNA processing"/>
    <property type="evidence" value="ECO:0007669"/>
    <property type="project" value="UniProtKB-KW"/>
</dbReference>
<keyword evidence="4" id="KW-0547">Nucleotide-binding</keyword>
<dbReference type="EC" id="6.3.4.19" evidence="1"/>
<dbReference type="InterPro" id="IPR011063">
    <property type="entry name" value="TilS/TtcA_N"/>
</dbReference>
<keyword evidence="9" id="KW-1185">Reference proteome</keyword>
<dbReference type="SUPFAM" id="SSF52402">
    <property type="entry name" value="Adenine nucleotide alpha hydrolases-like"/>
    <property type="match status" value="1"/>
</dbReference>
<proteinExistence type="inferred from homology"/>
<evidence type="ECO:0000256" key="1">
    <source>
        <dbReference type="ARBA" id="ARBA00013267"/>
    </source>
</evidence>
<name>A0A2T9YXP6_9FUNG</name>